<protein>
    <submittedName>
        <fullName evidence="1">Uncharacterized protein</fullName>
    </submittedName>
</protein>
<dbReference type="AlphaFoldDB" id="A0A7U2FJF7"/>
<dbReference type="EMBL" id="CP069038">
    <property type="protein sequence ID" value="QRD04136.1"/>
    <property type="molecule type" value="Genomic_DNA"/>
</dbReference>
<evidence type="ECO:0000313" key="1">
    <source>
        <dbReference type="EMBL" id="QRD04136.1"/>
    </source>
</evidence>
<evidence type="ECO:0000313" key="2">
    <source>
        <dbReference type="Proteomes" id="UP000663193"/>
    </source>
</evidence>
<keyword evidence="2" id="KW-1185">Reference proteome</keyword>
<dbReference type="VEuPathDB" id="FungiDB:JI435_420760"/>
<dbReference type="Proteomes" id="UP000663193">
    <property type="component" value="Chromosome 16"/>
</dbReference>
<reference evidence="2" key="1">
    <citation type="journal article" date="2021" name="BMC Genomics">
        <title>Chromosome-level genome assembly and manually-curated proteome of model necrotroph Parastagonospora nodorum Sn15 reveals a genome-wide trove of candidate effector homologs, and redundancy of virulence-related functions within an accessory chromosome.</title>
        <authorList>
            <person name="Bertazzoni S."/>
            <person name="Jones D.A.B."/>
            <person name="Phan H.T."/>
            <person name="Tan K.-C."/>
            <person name="Hane J.K."/>
        </authorList>
    </citation>
    <scope>NUCLEOTIDE SEQUENCE [LARGE SCALE GENOMIC DNA]</scope>
    <source>
        <strain evidence="2">SN15 / ATCC MYA-4574 / FGSC 10173)</strain>
    </source>
</reference>
<proteinExistence type="predicted"/>
<sequence>MNTIASSHSKCCIPKYVVRVVGTSSFVKSPFAPSLCHQDMYVKRPEIGSQSSNTMTMLPLGCHFPETLQAAMIV</sequence>
<gene>
    <name evidence="1" type="ORF">JI435_420760</name>
</gene>
<organism evidence="1 2">
    <name type="scientific">Phaeosphaeria nodorum (strain SN15 / ATCC MYA-4574 / FGSC 10173)</name>
    <name type="common">Glume blotch fungus</name>
    <name type="synonym">Parastagonospora nodorum</name>
    <dbReference type="NCBI Taxonomy" id="321614"/>
    <lineage>
        <taxon>Eukaryota</taxon>
        <taxon>Fungi</taxon>
        <taxon>Dikarya</taxon>
        <taxon>Ascomycota</taxon>
        <taxon>Pezizomycotina</taxon>
        <taxon>Dothideomycetes</taxon>
        <taxon>Pleosporomycetidae</taxon>
        <taxon>Pleosporales</taxon>
        <taxon>Pleosporineae</taxon>
        <taxon>Phaeosphaeriaceae</taxon>
        <taxon>Parastagonospora</taxon>
    </lineage>
</organism>
<accession>A0A7U2FJF7</accession>
<name>A0A7U2FJF7_PHANO</name>